<dbReference type="Proteomes" id="UP000280444">
    <property type="component" value="Unassembled WGS sequence"/>
</dbReference>
<accession>A0A3P1SBH3</accession>
<protein>
    <submittedName>
        <fullName evidence="2">Uncharacterized protein</fullName>
    </submittedName>
</protein>
<sequence>MEDFRGVYSMLFADASRLESEDRVGLARALDDVAEQVRDVISAAEREEERQERVYQASVREQQCGKDSPFAWGVPFVDDVPISPPAIGVSFSPRIRSRLAGRHNGGGKVGARPEALRAFVEYARGANTALVGQVREVERAWVSFTGACAWANAGALTLLDGADGFIAENRLDEGWIETVAAAFDKAGAEGFITEVELSVAVAALDPAYARGLLLDETLTLQQLTLVVSRLCVDPGLASIVAEHTNGVLKGLTLDSDSDQVLRASALLKGLSTSGPASAALLTALKAEGLIDRIGLAGGYAYMGSG</sequence>
<keyword evidence="3" id="KW-1185">Reference proteome</keyword>
<name>A0A3P1SBH3_9ACTO</name>
<keyword evidence="1" id="KW-0175">Coiled coil</keyword>
<organism evidence="2 3">
    <name type="scientific">Schaalia canis</name>
    <dbReference type="NCBI Taxonomy" id="100469"/>
    <lineage>
        <taxon>Bacteria</taxon>
        <taxon>Bacillati</taxon>
        <taxon>Actinomycetota</taxon>
        <taxon>Actinomycetes</taxon>
        <taxon>Actinomycetales</taxon>
        <taxon>Actinomycetaceae</taxon>
        <taxon>Schaalia</taxon>
    </lineage>
</organism>
<comment type="caution">
    <text evidence="2">The sequence shown here is derived from an EMBL/GenBank/DDBJ whole genome shotgun (WGS) entry which is preliminary data.</text>
</comment>
<evidence type="ECO:0000313" key="2">
    <source>
        <dbReference type="EMBL" id="RRC94409.1"/>
    </source>
</evidence>
<feature type="coiled-coil region" evidence="1">
    <location>
        <begin position="27"/>
        <end position="54"/>
    </location>
</feature>
<evidence type="ECO:0000256" key="1">
    <source>
        <dbReference type="SAM" id="Coils"/>
    </source>
</evidence>
<feature type="non-terminal residue" evidence="2">
    <location>
        <position position="305"/>
    </location>
</feature>
<dbReference type="AlphaFoldDB" id="A0A3P1SBH3"/>
<dbReference type="EMBL" id="RQZF01000030">
    <property type="protein sequence ID" value="RRC94409.1"/>
    <property type="molecule type" value="Genomic_DNA"/>
</dbReference>
<evidence type="ECO:0000313" key="3">
    <source>
        <dbReference type="Proteomes" id="UP000280444"/>
    </source>
</evidence>
<reference evidence="2 3" key="1">
    <citation type="submission" date="2018-11" db="EMBL/GenBank/DDBJ databases">
        <title>Genomes From Bacteria Associated with the Canine Oral Cavity: a Test Case for Automated Genome-Based Taxonomic Assignment.</title>
        <authorList>
            <person name="Coil D.A."/>
            <person name="Jospin G."/>
            <person name="Darling A.E."/>
            <person name="Wallis C."/>
            <person name="Davis I.J."/>
            <person name="Harris S."/>
            <person name="Eisen J.A."/>
            <person name="Holcombe L.J."/>
            <person name="O'Flynn C."/>
        </authorList>
    </citation>
    <scope>NUCLEOTIDE SEQUENCE [LARGE SCALE GENOMIC DNA]</scope>
    <source>
        <strain evidence="2 3">OH770</strain>
    </source>
</reference>
<proteinExistence type="predicted"/>
<gene>
    <name evidence="2" type="ORF">EII11_10340</name>
</gene>